<reference evidence="1" key="1">
    <citation type="submission" date="2022-06" db="EMBL/GenBank/DDBJ databases">
        <authorList>
            <person name="Legras J.-L."/>
            <person name="Devillers H."/>
            <person name="Grondin C."/>
        </authorList>
    </citation>
    <scope>NUCLEOTIDE SEQUENCE</scope>
    <source>
        <strain evidence="1">CLIB 1444</strain>
    </source>
</reference>
<organism evidence="1 2">
    <name type="scientific">[Candida] jaroonii</name>
    <dbReference type="NCBI Taxonomy" id="467808"/>
    <lineage>
        <taxon>Eukaryota</taxon>
        <taxon>Fungi</taxon>
        <taxon>Dikarya</taxon>
        <taxon>Ascomycota</taxon>
        <taxon>Saccharomycotina</taxon>
        <taxon>Pichiomycetes</taxon>
        <taxon>Debaryomycetaceae</taxon>
        <taxon>Yamadazyma</taxon>
    </lineage>
</organism>
<name>A0ACA9Y9W4_9ASCO</name>
<dbReference type="Proteomes" id="UP001152531">
    <property type="component" value="Unassembled WGS sequence"/>
</dbReference>
<accession>A0ACA9Y9W4</accession>
<gene>
    <name evidence="1" type="ORF">CLIB1444_06S05930</name>
</gene>
<protein>
    <submittedName>
        <fullName evidence="1">Uncharacterized protein</fullName>
    </submittedName>
</protein>
<comment type="caution">
    <text evidence="1">The sequence shown here is derived from an EMBL/GenBank/DDBJ whole genome shotgun (WGS) entry which is preliminary data.</text>
</comment>
<sequence length="462" mass="53231">MSSTSDFSLDDITPLTTNSNASTSSAIKSSPIRACEDQNDFLHYLEPNPVSPPDYQTLPPGGCPKYPIYDNLHTEELPGYTPSVYKIGCIGRKLEWLNPYEPSTSRSWKNVIMELNSTQLNFYSIPANVEPHLMTFQPLFNLSMNNFEQHKSLLTNNYDYQFHKYCQRLNLLNSKKLIRSYSLQYCKVGLATDYKKKSNVLRLRIESEQLLLFFNNTNDLINWNLAINIAKDLSLDLNVRDIPKYRTVPRRRRRNREVIYQNVNGRSRSYSDPISIINSKFSKLKLKLKRDSLPDLNNIIHEEDLDIDSFNPSSNSSTFELQSSNSSVFATNNTAASITTNNSSNLPSTNVDETFEDDEEADDISELHSDDEDEEDPEISRLKKYSEKWNPYYKPQTQRRYYKNCLRCIKPLTTDESWVSKNLVKPTSICPDMKFADQKVSHFVKEFIVGSHGLIPADQINV</sequence>
<evidence type="ECO:0000313" key="1">
    <source>
        <dbReference type="EMBL" id="CAH6721602.1"/>
    </source>
</evidence>
<evidence type="ECO:0000313" key="2">
    <source>
        <dbReference type="Proteomes" id="UP001152531"/>
    </source>
</evidence>
<proteinExistence type="predicted"/>
<dbReference type="EMBL" id="CALSDN010000006">
    <property type="protein sequence ID" value="CAH6721602.1"/>
    <property type="molecule type" value="Genomic_DNA"/>
</dbReference>
<keyword evidence="2" id="KW-1185">Reference proteome</keyword>